<evidence type="ECO:0000256" key="4">
    <source>
        <dbReference type="ARBA" id="ARBA00022490"/>
    </source>
</evidence>
<evidence type="ECO:0000313" key="7">
    <source>
        <dbReference type="Proteomes" id="UP000294368"/>
    </source>
</evidence>
<dbReference type="RefSeq" id="WP_157988575.1">
    <property type="nucleotide sequence ID" value="NZ_LR217715.1"/>
</dbReference>
<organism evidence="6 7">
    <name type="scientific">Candidatus Erwinia haradaeae</name>
    <dbReference type="NCBI Taxonomy" id="1922217"/>
    <lineage>
        <taxon>Bacteria</taxon>
        <taxon>Pseudomonadati</taxon>
        <taxon>Pseudomonadota</taxon>
        <taxon>Gammaproteobacteria</taxon>
        <taxon>Enterobacterales</taxon>
        <taxon>Erwiniaceae</taxon>
        <taxon>Erwinia</taxon>
    </lineage>
</organism>
<dbReference type="GO" id="GO:0006105">
    <property type="term" value="P:succinate metabolic process"/>
    <property type="evidence" value="ECO:0007669"/>
    <property type="project" value="TreeGrafter"/>
</dbReference>
<dbReference type="InterPro" id="IPR050531">
    <property type="entry name" value="SdhE_FAD_assembly_factor"/>
</dbReference>
<dbReference type="Pfam" id="PF03937">
    <property type="entry name" value="Sdh5"/>
    <property type="match status" value="1"/>
</dbReference>
<name>A0A451DA56_9GAMM</name>
<comment type="similarity">
    <text evidence="2">Belongs to the SdhE FAD assembly factor family.</text>
</comment>
<dbReference type="Gene3D" id="1.10.150.250">
    <property type="entry name" value="Flavinator of succinate dehydrogenase"/>
    <property type="match status" value="1"/>
</dbReference>
<dbReference type="InterPro" id="IPR036714">
    <property type="entry name" value="SDH_sf"/>
</dbReference>
<evidence type="ECO:0000256" key="3">
    <source>
        <dbReference type="ARBA" id="ARBA00019418"/>
    </source>
</evidence>
<dbReference type="SUPFAM" id="SSF109910">
    <property type="entry name" value="YgfY-like"/>
    <property type="match status" value="1"/>
</dbReference>
<reference evidence="6 7" key="1">
    <citation type="submission" date="2019-02" db="EMBL/GenBank/DDBJ databases">
        <authorList>
            <person name="Manzano-Marin A."/>
            <person name="Manzano-Marin A."/>
        </authorList>
    </citation>
    <scope>NUCLEOTIDE SEQUENCE [LARGE SCALE GENOMIC DNA]</scope>
    <source>
        <strain evidence="6 7">ErCikochiana</strain>
    </source>
</reference>
<dbReference type="PANTHER" id="PTHR39585">
    <property type="entry name" value="FAD ASSEMBLY FACTOR SDHE"/>
    <property type="match status" value="1"/>
</dbReference>
<keyword evidence="5" id="KW-0143">Chaperone</keyword>
<evidence type="ECO:0000256" key="1">
    <source>
        <dbReference type="ARBA" id="ARBA00004496"/>
    </source>
</evidence>
<evidence type="ECO:0000313" key="6">
    <source>
        <dbReference type="EMBL" id="VFP83214.1"/>
    </source>
</evidence>
<comment type="subcellular location">
    <subcellularLocation>
        <location evidence="1">Cytoplasm</location>
    </subcellularLocation>
</comment>
<keyword evidence="4" id="KW-0963">Cytoplasm</keyword>
<dbReference type="InterPro" id="IPR005631">
    <property type="entry name" value="SDH"/>
</dbReference>
<evidence type="ECO:0000256" key="5">
    <source>
        <dbReference type="ARBA" id="ARBA00023186"/>
    </source>
</evidence>
<gene>
    <name evidence="6" type="primary">sdhE</name>
    <name evidence="6" type="ORF">ERCIKOCA2762_457</name>
</gene>
<dbReference type="GO" id="GO:0005737">
    <property type="term" value="C:cytoplasm"/>
    <property type="evidence" value="ECO:0007669"/>
    <property type="project" value="UniProtKB-SubCell"/>
</dbReference>
<proteinExistence type="inferred from homology"/>
<protein>
    <recommendedName>
        <fullName evidence="3">FAD assembly factor SdhE</fullName>
    </recommendedName>
</protein>
<dbReference type="PANTHER" id="PTHR39585:SF1">
    <property type="entry name" value="FAD ASSEMBLY FACTOR SDHE"/>
    <property type="match status" value="1"/>
</dbReference>
<accession>A0A451DA56</accession>
<sequence length="85" mass="10315">MDITDKSRIHLACYRGMRELDLLIMPFFQYEFDTLSVDEKNLFVYLLEHDDPQLLRWLINSEVPEDVNLKKIIERIQQSNQYRLP</sequence>
<dbReference type="AlphaFoldDB" id="A0A451DA56"/>
<dbReference type="Proteomes" id="UP000294368">
    <property type="component" value="Chromosome"/>
</dbReference>
<evidence type="ECO:0000256" key="2">
    <source>
        <dbReference type="ARBA" id="ARBA00008571"/>
    </source>
</evidence>
<dbReference type="OrthoDB" id="9180899at2"/>
<dbReference type="EMBL" id="LR217715">
    <property type="protein sequence ID" value="VFP83214.1"/>
    <property type="molecule type" value="Genomic_DNA"/>
</dbReference>